<dbReference type="AlphaFoldDB" id="A0AAJ6B8Z8"/>
<dbReference type="Pfam" id="PF10604">
    <property type="entry name" value="Polyketide_cyc2"/>
    <property type="match status" value="1"/>
</dbReference>
<accession>A0AAJ6B8Z8</accession>
<sequence length="180" mass="20503">MKILKGLLFLIVGIIILALVVALFVKKDYAVEREVTINKPVTEVFDYIKHIKNQDQYSVWNRIDPAAKKTYSGTDGTVGFISTWESTNKNVGKGEQEITNITEGDRIDMKLRFKEPFNSEDDAYMTTQSLGENQTKVKWGFKGRMGYPMNLMLLFMDMESMLGKDLQGGLDTLKTTLEKQ</sequence>
<dbReference type="EMBL" id="CP119313">
    <property type="protein sequence ID" value="WEK21394.1"/>
    <property type="molecule type" value="Genomic_DNA"/>
</dbReference>
<evidence type="ECO:0000313" key="2">
    <source>
        <dbReference type="EMBL" id="WEK21394.1"/>
    </source>
</evidence>
<dbReference type="CDD" id="cd07818">
    <property type="entry name" value="SRPBCC_1"/>
    <property type="match status" value="1"/>
</dbReference>
<dbReference type="Proteomes" id="UP001214530">
    <property type="component" value="Chromosome"/>
</dbReference>
<keyword evidence="1" id="KW-0472">Membrane</keyword>
<dbReference type="SUPFAM" id="SSF55961">
    <property type="entry name" value="Bet v1-like"/>
    <property type="match status" value="1"/>
</dbReference>
<dbReference type="InterPro" id="IPR023393">
    <property type="entry name" value="START-like_dom_sf"/>
</dbReference>
<evidence type="ECO:0000313" key="3">
    <source>
        <dbReference type="Proteomes" id="UP001214530"/>
    </source>
</evidence>
<keyword evidence="1" id="KW-0812">Transmembrane</keyword>
<feature type="transmembrane region" description="Helical" evidence="1">
    <location>
        <begin position="6"/>
        <end position="25"/>
    </location>
</feature>
<organism evidence="2 3">
    <name type="scientific">Candidatus Pedobacter colombiensis</name>
    <dbReference type="NCBI Taxonomy" id="3121371"/>
    <lineage>
        <taxon>Bacteria</taxon>
        <taxon>Pseudomonadati</taxon>
        <taxon>Bacteroidota</taxon>
        <taxon>Sphingobacteriia</taxon>
        <taxon>Sphingobacteriales</taxon>
        <taxon>Sphingobacteriaceae</taxon>
        <taxon>Pedobacter</taxon>
    </lineage>
</organism>
<reference evidence="2" key="1">
    <citation type="submission" date="2023-03" db="EMBL/GenBank/DDBJ databases">
        <title>Andean soil-derived lignocellulolytic bacterial consortium as a source of novel taxa and putative plastic-active enzymes.</title>
        <authorList>
            <person name="Diaz-Garcia L."/>
            <person name="Chuvochina M."/>
            <person name="Feuerriegel G."/>
            <person name="Bunk B."/>
            <person name="Sproer C."/>
            <person name="Streit W.R."/>
            <person name="Rodriguez L.M."/>
            <person name="Overmann J."/>
            <person name="Jimenez D.J."/>
        </authorList>
    </citation>
    <scope>NUCLEOTIDE SEQUENCE</scope>
    <source>
        <strain evidence="2">MAG 3858</strain>
    </source>
</reference>
<dbReference type="Gene3D" id="3.30.530.20">
    <property type="match status" value="1"/>
</dbReference>
<name>A0AAJ6B8Z8_9SPHI</name>
<evidence type="ECO:0000256" key="1">
    <source>
        <dbReference type="SAM" id="Phobius"/>
    </source>
</evidence>
<keyword evidence="1" id="KW-1133">Transmembrane helix</keyword>
<dbReference type="InterPro" id="IPR019587">
    <property type="entry name" value="Polyketide_cyclase/dehydratase"/>
</dbReference>
<proteinExistence type="predicted"/>
<gene>
    <name evidence="2" type="ORF">P0Y49_09595</name>
</gene>
<protein>
    <submittedName>
        <fullName evidence="2">SRPBCC family protein</fullName>
    </submittedName>
</protein>